<sequence>MKLLILGTVLFLLAINLISADSAESDEDSTELSVSSEEISDEISNRPSRGPKEKRPRLRPQRNEEGGRRPFGPRKGREGDEKLPKPEGENGEELRESRKAGLRRPRAVDSKAKAFIKAKAVIPKAIRRTFDSKEVSKPAKKQSEKI</sequence>
<dbReference type="EMBL" id="CATQJL010000316">
    <property type="protein sequence ID" value="CAJ0605546.1"/>
    <property type="molecule type" value="Genomic_DNA"/>
</dbReference>
<reference evidence="2" key="1">
    <citation type="submission" date="2023-07" db="EMBL/GenBank/DDBJ databases">
        <authorList>
            <consortium name="CYATHOMIX"/>
        </authorList>
    </citation>
    <scope>NUCLEOTIDE SEQUENCE</scope>
    <source>
        <strain evidence="2">N/A</strain>
    </source>
</reference>
<evidence type="ECO:0000313" key="2">
    <source>
        <dbReference type="EMBL" id="CAJ0605546.1"/>
    </source>
</evidence>
<evidence type="ECO:0000256" key="1">
    <source>
        <dbReference type="SAM" id="MobiDB-lite"/>
    </source>
</evidence>
<feature type="compositionally biased region" description="Basic and acidic residues" evidence="1">
    <location>
        <begin position="75"/>
        <end position="99"/>
    </location>
</feature>
<gene>
    <name evidence="2" type="ORF">CYNAS_LOCUS17529</name>
</gene>
<feature type="region of interest" description="Disordered" evidence="1">
    <location>
        <begin position="22"/>
        <end position="111"/>
    </location>
</feature>
<name>A0AA36H853_CYLNA</name>
<accession>A0AA36H853</accession>
<dbReference type="AlphaFoldDB" id="A0AA36H853"/>
<protein>
    <submittedName>
        <fullName evidence="2">Uncharacterized protein</fullName>
    </submittedName>
</protein>
<organism evidence="2 3">
    <name type="scientific">Cylicocyclus nassatus</name>
    <name type="common">Nematode worm</name>
    <dbReference type="NCBI Taxonomy" id="53992"/>
    <lineage>
        <taxon>Eukaryota</taxon>
        <taxon>Metazoa</taxon>
        <taxon>Ecdysozoa</taxon>
        <taxon>Nematoda</taxon>
        <taxon>Chromadorea</taxon>
        <taxon>Rhabditida</taxon>
        <taxon>Rhabditina</taxon>
        <taxon>Rhabditomorpha</taxon>
        <taxon>Strongyloidea</taxon>
        <taxon>Strongylidae</taxon>
        <taxon>Cylicocyclus</taxon>
    </lineage>
</organism>
<evidence type="ECO:0000313" key="3">
    <source>
        <dbReference type="Proteomes" id="UP001176961"/>
    </source>
</evidence>
<comment type="caution">
    <text evidence="2">The sequence shown here is derived from an EMBL/GenBank/DDBJ whole genome shotgun (WGS) entry which is preliminary data.</text>
</comment>
<proteinExistence type="predicted"/>
<dbReference type="Proteomes" id="UP001176961">
    <property type="component" value="Unassembled WGS sequence"/>
</dbReference>
<keyword evidence="3" id="KW-1185">Reference proteome</keyword>